<keyword evidence="2" id="KW-1185">Reference proteome</keyword>
<dbReference type="InterPro" id="IPR009737">
    <property type="entry name" value="Aim32/Apd1-like"/>
</dbReference>
<dbReference type="EMBL" id="JAYFSI010000002">
    <property type="protein sequence ID" value="MEA5361032.1"/>
    <property type="molecule type" value="Genomic_DNA"/>
</dbReference>
<dbReference type="Pfam" id="PF06999">
    <property type="entry name" value="Suc_Fer-like"/>
    <property type="match status" value="1"/>
</dbReference>
<evidence type="ECO:0000313" key="2">
    <source>
        <dbReference type="Proteomes" id="UP001304298"/>
    </source>
</evidence>
<accession>A0ABU5R4A0</accession>
<proteinExistence type="predicted"/>
<dbReference type="InterPro" id="IPR036249">
    <property type="entry name" value="Thioredoxin-like_sf"/>
</dbReference>
<protein>
    <submittedName>
        <fullName evidence="1">Sucrase ferredoxin</fullName>
    </submittedName>
</protein>
<organism evidence="1 2">
    <name type="scientific">Amycolatopsis heterodermiae</name>
    <dbReference type="NCBI Taxonomy" id="3110235"/>
    <lineage>
        <taxon>Bacteria</taxon>
        <taxon>Bacillati</taxon>
        <taxon>Actinomycetota</taxon>
        <taxon>Actinomycetes</taxon>
        <taxon>Pseudonocardiales</taxon>
        <taxon>Pseudonocardiaceae</taxon>
        <taxon>Amycolatopsis</taxon>
    </lineage>
</organism>
<reference evidence="1 2" key="1">
    <citation type="submission" date="2023-12" db="EMBL/GenBank/DDBJ databases">
        <title>Amycolatopsis sp. V23-08.</title>
        <authorList>
            <person name="Somphong A."/>
        </authorList>
    </citation>
    <scope>NUCLEOTIDE SEQUENCE [LARGE SCALE GENOMIC DNA]</scope>
    <source>
        <strain evidence="1 2">V23-08</strain>
    </source>
</reference>
<dbReference type="Proteomes" id="UP001304298">
    <property type="component" value="Unassembled WGS sequence"/>
</dbReference>
<dbReference type="Gene3D" id="3.40.30.10">
    <property type="entry name" value="Glutaredoxin"/>
    <property type="match status" value="1"/>
</dbReference>
<gene>
    <name evidence="1" type="ORF">VA596_15920</name>
</gene>
<comment type="caution">
    <text evidence="1">The sequence shown here is derived from an EMBL/GenBank/DDBJ whole genome shotgun (WGS) entry which is preliminary data.</text>
</comment>
<dbReference type="RefSeq" id="WP_323327689.1">
    <property type="nucleotide sequence ID" value="NZ_JAYFSI010000002.1"/>
</dbReference>
<name>A0ABU5R4A0_9PSEU</name>
<dbReference type="SUPFAM" id="SSF52833">
    <property type="entry name" value="Thioredoxin-like"/>
    <property type="match status" value="1"/>
</dbReference>
<evidence type="ECO:0000313" key="1">
    <source>
        <dbReference type="EMBL" id="MEA5361032.1"/>
    </source>
</evidence>
<sequence>MSAPARARCADLAGSAGDRREGTAPPADRWLLIEHPGPWERLALTSSGLEPAALTTWAAGHGGRVALIRRPGRRSGTGGHRWFKVDARPGHEDVRTGVYRDTTEIATLPFHSGRSWSRPLNLVCTHGRHDPCCAVRGRPLAAALAAADPEGTWECSHLGGCRFAPAVVLLPHGFTFGGVDPDEAAGIARSYARGILEPAKLRGRSSLSPVVQTAHHHALAVTGARGVDDLRLVTAEREDGKRWRVTFADPACTVVLRERPVTLDRPLTCAARRPGRVQLFDLLEAGR</sequence>